<dbReference type="Pfam" id="PF00106">
    <property type="entry name" value="adh_short"/>
    <property type="match status" value="1"/>
</dbReference>
<keyword evidence="2" id="KW-0560">Oxidoreductase</keyword>
<evidence type="ECO:0000256" key="2">
    <source>
        <dbReference type="ARBA" id="ARBA00023002"/>
    </source>
</evidence>
<protein>
    <submittedName>
        <fullName evidence="4">NAD(P)-dependent dehydrogenase, short-chain alcohol dehydrogenase family</fullName>
    </submittedName>
</protein>
<dbReference type="AlphaFoldDB" id="A0A316A261"/>
<dbReference type="PANTHER" id="PTHR43008:SF4">
    <property type="entry name" value="CHAIN DEHYDROGENASE, PUTATIVE (AFU_ORTHOLOGUE AFUA_4G08710)-RELATED"/>
    <property type="match status" value="1"/>
</dbReference>
<dbReference type="Gene3D" id="3.40.50.720">
    <property type="entry name" value="NAD(P)-binding Rossmann-like Domain"/>
    <property type="match status" value="1"/>
</dbReference>
<dbReference type="PANTHER" id="PTHR43008">
    <property type="entry name" value="BENZIL REDUCTASE"/>
    <property type="match status" value="1"/>
</dbReference>
<evidence type="ECO:0000313" key="4">
    <source>
        <dbReference type="EMBL" id="SUQ13215.1"/>
    </source>
</evidence>
<gene>
    <name evidence="4" type="ORF">SAMN05216529_102433</name>
</gene>
<keyword evidence="3" id="KW-0812">Transmembrane</keyword>
<keyword evidence="5" id="KW-1185">Reference proteome</keyword>
<reference evidence="5" key="1">
    <citation type="submission" date="2017-07" db="EMBL/GenBank/DDBJ databases">
        <authorList>
            <person name="Varghese N."/>
            <person name="Submissions S."/>
        </authorList>
    </citation>
    <scope>NUCLEOTIDE SEQUENCE [LARGE SCALE GENOMIC DNA]</scope>
    <source>
        <strain evidence="5">NLAE-zl-C134</strain>
    </source>
</reference>
<evidence type="ECO:0000313" key="5">
    <source>
        <dbReference type="Proteomes" id="UP000254051"/>
    </source>
</evidence>
<comment type="similarity">
    <text evidence="1">Belongs to the short-chain dehydrogenases/reductases (SDR) family.</text>
</comment>
<keyword evidence="3" id="KW-0472">Membrane</keyword>
<dbReference type="RefSeq" id="WP_109709199.1">
    <property type="nucleotide sequence ID" value="NZ_QGDS01000002.1"/>
</dbReference>
<dbReference type="InterPro" id="IPR036291">
    <property type="entry name" value="NAD(P)-bd_dom_sf"/>
</dbReference>
<feature type="transmembrane region" description="Helical" evidence="3">
    <location>
        <begin position="138"/>
        <end position="156"/>
    </location>
</feature>
<accession>A0A316A261</accession>
<dbReference type="Proteomes" id="UP000254051">
    <property type="component" value="Unassembled WGS sequence"/>
</dbReference>
<evidence type="ECO:0000256" key="3">
    <source>
        <dbReference type="SAM" id="Phobius"/>
    </source>
</evidence>
<dbReference type="SUPFAM" id="SSF51735">
    <property type="entry name" value="NAD(P)-binding Rossmann-fold domains"/>
    <property type="match status" value="1"/>
</dbReference>
<organism evidence="4 5">
    <name type="scientific">Faecalicatena contorta</name>
    <dbReference type="NCBI Taxonomy" id="39482"/>
    <lineage>
        <taxon>Bacteria</taxon>
        <taxon>Bacillati</taxon>
        <taxon>Bacillota</taxon>
        <taxon>Clostridia</taxon>
        <taxon>Lachnospirales</taxon>
        <taxon>Lachnospiraceae</taxon>
        <taxon>Faecalicatena</taxon>
    </lineage>
</organism>
<proteinExistence type="inferred from homology"/>
<dbReference type="GO" id="GO:0050664">
    <property type="term" value="F:oxidoreductase activity, acting on NAD(P)H, oxygen as acceptor"/>
    <property type="evidence" value="ECO:0007669"/>
    <property type="project" value="TreeGrafter"/>
</dbReference>
<dbReference type="PRINTS" id="PR00081">
    <property type="entry name" value="GDHRDH"/>
</dbReference>
<dbReference type="CDD" id="cd05233">
    <property type="entry name" value="SDR_c"/>
    <property type="match status" value="1"/>
</dbReference>
<evidence type="ECO:0000256" key="1">
    <source>
        <dbReference type="ARBA" id="ARBA00006484"/>
    </source>
</evidence>
<sequence length="267" mass="29463">MANRRKKVLLTGGTQGIGETTLQLLVEKGYEVHITYRSSAKKAEEFCQKYPGIVYAYKLDQGDPEAIKKADFLNEHSWDGIIFNAALGSATAKVYQAGSDELAFETDDAMMRVNALGPLWIYKKVKDNLLKRTEKTKLIFISSVGGGIAAFPFFTLSDGMSKCAVSFLGKQLAAENTHTLIDVFVVCPGATETQMFKASTLNQMSPEEREAFDLAQAKKRLIQPEEISYWLEQLLHDESTVLHGASIDATLGLGSRPGIQTEYGLKH</sequence>
<keyword evidence="3" id="KW-1133">Transmembrane helix</keyword>
<dbReference type="InterPro" id="IPR002347">
    <property type="entry name" value="SDR_fam"/>
</dbReference>
<dbReference type="OrthoDB" id="9775296at2"/>
<name>A0A316A261_9FIRM</name>
<dbReference type="EMBL" id="UHJJ01000002">
    <property type="protein sequence ID" value="SUQ13215.1"/>
    <property type="molecule type" value="Genomic_DNA"/>
</dbReference>